<sequence>MPTHLVSSFFRKTDGESMVADIPDCSTPVSSQSIVEAFDDKRCCPSSSCPAVSPGAIGGREESAIDIVDEGKGWSNDDKEGGKPPTAQSNGARPRKCVDSPQRVPAARGLKSRKVLRFVIYTGCLLTLFFLALLFAYLGMVATIPPPFITLQPSTLKHLAFDGPYMNAVVSLGAEIENKSNFQVTIQASTVLITYHQAALGMVQLPTMHLHPSRSFVHDTNATFYRVNTITGPTTPGKREREGEEGGEEGGSATTPLGKRLMDEVLGKQSSTLKLEGHVSVRAHVVKRQGFPAVPINLRLACVFENQWGGRENRGEGGREEERDKYGAGCETTLHPFWWIP</sequence>
<name>W7TPE3_9STRA</name>
<dbReference type="EMBL" id="AZIL01002136">
    <property type="protein sequence ID" value="EWM22589.1"/>
    <property type="molecule type" value="Genomic_DNA"/>
</dbReference>
<dbReference type="Proteomes" id="UP000019335">
    <property type="component" value="Unassembled WGS sequence"/>
</dbReference>
<protein>
    <submittedName>
        <fullName evidence="3">Uncharacterized protein</fullName>
    </submittedName>
</protein>
<keyword evidence="2" id="KW-0472">Membrane</keyword>
<feature type="region of interest" description="Disordered" evidence="1">
    <location>
        <begin position="229"/>
        <end position="256"/>
    </location>
</feature>
<reference evidence="3 4" key="1">
    <citation type="journal article" date="2014" name="Mol. Plant">
        <title>Chromosome Scale Genome Assembly and Transcriptome Profiling of Nannochloropsis gaditana in Nitrogen Depletion.</title>
        <authorList>
            <person name="Corteggiani Carpinelli E."/>
            <person name="Telatin A."/>
            <person name="Vitulo N."/>
            <person name="Forcato C."/>
            <person name="D'Angelo M."/>
            <person name="Schiavon R."/>
            <person name="Vezzi A."/>
            <person name="Giacometti G.M."/>
            <person name="Morosinotto T."/>
            <person name="Valle G."/>
        </authorList>
    </citation>
    <scope>NUCLEOTIDE SEQUENCE [LARGE SCALE GENOMIC DNA]</scope>
    <source>
        <strain evidence="3 4">B-31</strain>
    </source>
</reference>
<evidence type="ECO:0000313" key="4">
    <source>
        <dbReference type="Proteomes" id="UP000019335"/>
    </source>
</evidence>
<dbReference type="AlphaFoldDB" id="W7TPE3"/>
<comment type="caution">
    <text evidence="3">The sequence shown here is derived from an EMBL/GenBank/DDBJ whole genome shotgun (WGS) entry which is preliminary data.</text>
</comment>
<feature type="region of interest" description="Disordered" evidence="1">
    <location>
        <begin position="71"/>
        <end position="104"/>
    </location>
</feature>
<gene>
    <name evidence="3" type="ORF">Naga_100155g3</name>
</gene>
<evidence type="ECO:0000313" key="3">
    <source>
        <dbReference type="EMBL" id="EWM22589.1"/>
    </source>
</evidence>
<keyword evidence="4" id="KW-1185">Reference proteome</keyword>
<proteinExistence type="predicted"/>
<accession>W7TPE3</accession>
<evidence type="ECO:0000256" key="2">
    <source>
        <dbReference type="SAM" id="Phobius"/>
    </source>
</evidence>
<keyword evidence="2" id="KW-0812">Transmembrane</keyword>
<organism evidence="3 4">
    <name type="scientific">Nannochloropsis gaditana</name>
    <dbReference type="NCBI Taxonomy" id="72520"/>
    <lineage>
        <taxon>Eukaryota</taxon>
        <taxon>Sar</taxon>
        <taxon>Stramenopiles</taxon>
        <taxon>Ochrophyta</taxon>
        <taxon>Eustigmatophyceae</taxon>
        <taxon>Eustigmatales</taxon>
        <taxon>Monodopsidaceae</taxon>
        <taxon>Nannochloropsis</taxon>
    </lineage>
</organism>
<dbReference type="OrthoDB" id="10311605at2759"/>
<keyword evidence="2" id="KW-1133">Transmembrane helix</keyword>
<feature type="compositionally biased region" description="Basic and acidic residues" evidence="1">
    <location>
        <begin position="71"/>
        <end position="82"/>
    </location>
</feature>
<feature type="transmembrane region" description="Helical" evidence="2">
    <location>
        <begin position="118"/>
        <end position="140"/>
    </location>
</feature>
<evidence type="ECO:0000256" key="1">
    <source>
        <dbReference type="SAM" id="MobiDB-lite"/>
    </source>
</evidence>